<dbReference type="EMBL" id="BMNN01000002">
    <property type="protein sequence ID" value="GGI96014.1"/>
    <property type="molecule type" value="Genomic_DNA"/>
</dbReference>
<gene>
    <name evidence="2" type="ORF">GCM10009083_10630</name>
</gene>
<keyword evidence="3" id="KW-1185">Reference proteome</keyword>
<sequence>MYQLFAIIGLGLALPVSAANYTFPVDVEVLPQGTEVSVQTTDLANMAAVMLTSREPRPLACQVAFVNGPERPVPRRVLLQPGEEATLTQFFRRHINRIRVTVDCAVE</sequence>
<reference evidence="3" key="1">
    <citation type="journal article" date="2019" name="Int. J. Syst. Evol. Microbiol.">
        <title>The Global Catalogue of Microorganisms (GCM) 10K type strain sequencing project: providing services to taxonomists for standard genome sequencing and annotation.</title>
        <authorList>
            <consortium name="The Broad Institute Genomics Platform"/>
            <consortium name="The Broad Institute Genome Sequencing Center for Infectious Disease"/>
            <person name="Wu L."/>
            <person name="Ma J."/>
        </authorList>
    </citation>
    <scope>NUCLEOTIDE SEQUENCE [LARGE SCALE GENOMIC DNA]</scope>
    <source>
        <strain evidence="3">JCM 11590</strain>
    </source>
</reference>
<proteinExistence type="predicted"/>
<evidence type="ECO:0008006" key="4">
    <source>
        <dbReference type="Google" id="ProtNLM"/>
    </source>
</evidence>
<evidence type="ECO:0000313" key="2">
    <source>
        <dbReference type="EMBL" id="GGI96014.1"/>
    </source>
</evidence>
<evidence type="ECO:0000313" key="3">
    <source>
        <dbReference type="Proteomes" id="UP000633263"/>
    </source>
</evidence>
<feature type="chain" id="PRO_5047203115" description="3-phosphoglycerate kinase" evidence="1">
    <location>
        <begin position="19"/>
        <end position="107"/>
    </location>
</feature>
<protein>
    <recommendedName>
        <fullName evidence="4">3-phosphoglycerate kinase</fullName>
    </recommendedName>
</protein>
<accession>A0ABQ2CM80</accession>
<organism evidence="2 3">
    <name type="scientific">Halopseudomonas pertucinogena</name>
    <dbReference type="NCBI Taxonomy" id="86175"/>
    <lineage>
        <taxon>Bacteria</taxon>
        <taxon>Pseudomonadati</taxon>
        <taxon>Pseudomonadota</taxon>
        <taxon>Gammaproteobacteria</taxon>
        <taxon>Pseudomonadales</taxon>
        <taxon>Pseudomonadaceae</taxon>
        <taxon>Halopseudomonas</taxon>
    </lineage>
</organism>
<keyword evidence="1" id="KW-0732">Signal</keyword>
<name>A0ABQ2CM80_9GAMM</name>
<dbReference type="RefSeq" id="WP_188635590.1">
    <property type="nucleotide sequence ID" value="NZ_BMNN01000002.1"/>
</dbReference>
<comment type="caution">
    <text evidence="2">The sequence shown here is derived from an EMBL/GenBank/DDBJ whole genome shotgun (WGS) entry which is preliminary data.</text>
</comment>
<feature type="signal peptide" evidence="1">
    <location>
        <begin position="1"/>
        <end position="18"/>
    </location>
</feature>
<evidence type="ECO:0000256" key="1">
    <source>
        <dbReference type="SAM" id="SignalP"/>
    </source>
</evidence>
<dbReference type="Proteomes" id="UP000633263">
    <property type="component" value="Unassembled WGS sequence"/>
</dbReference>